<accession>A0A6J4SS39</accession>
<name>A0A6J4SS39_9SPHN</name>
<proteinExistence type="predicted"/>
<gene>
    <name evidence="1" type="ORF">AVDCRST_MAG91-1217</name>
</gene>
<sequence>MSVKIGSGLHAPARFFFTLLVGLLASPLTAQTPRRPPAPAPAATPSVDIQTVNKLVWSTLAAVDHGNVTGNYSVLRDLGAPGFQANNNAATLAGVFQTVRTQRIDLSNTLLLSPTYDFAPTIVQGGLLRARGRFAIRPTAIGFDLLFANVAGRWQLFGVAVVPLPMAAGQPTQRR</sequence>
<evidence type="ECO:0000313" key="1">
    <source>
        <dbReference type="EMBL" id="CAA9503770.1"/>
    </source>
</evidence>
<dbReference type="EMBL" id="CADCVX010000252">
    <property type="protein sequence ID" value="CAA9503770.1"/>
    <property type="molecule type" value="Genomic_DNA"/>
</dbReference>
<organism evidence="1">
    <name type="scientific">uncultured Sphingomonadaceae bacterium</name>
    <dbReference type="NCBI Taxonomy" id="169976"/>
    <lineage>
        <taxon>Bacteria</taxon>
        <taxon>Pseudomonadati</taxon>
        <taxon>Pseudomonadota</taxon>
        <taxon>Alphaproteobacteria</taxon>
        <taxon>Sphingomonadales</taxon>
        <taxon>Sphingomonadaceae</taxon>
        <taxon>environmental samples</taxon>
    </lineage>
</organism>
<reference evidence="1" key="1">
    <citation type="submission" date="2020-02" db="EMBL/GenBank/DDBJ databases">
        <authorList>
            <person name="Meier V. D."/>
        </authorList>
    </citation>
    <scope>NUCLEOTIDE SEQUENCE</scope>
    <source>
        <strain evidence="1">AVDCRST_MAG91</strain>
    </source>
</reference>
<dbReference type="AlphaFoldDB" id="A0A6J4SS39"/>
<protein>
    <submittedName>
        <fullName evidence="1">Uncharacterized protein</fullName>
    </submittedName>
</protein>